<organism evidence="1 2">
    <name type="scientific">Vibrio ishigakensis</name>
    <dbReference type="NCBI Taxonomy" id="1481914"/>
    <lineage>
        <taxon>Bacteria</taxon>
        <taxon>Pseudomonadati</taxon>
        <taxon>Pseudomonadota</taxon>
        <taxon>Gammaproteobacteria</taxon>
        <taxon>Vibrionales</taxon>
        <taxon>Vibrionaceae</taxon>
        <taxon>Vibrio</taxon>
    </lineage>
</organism>
<accession>A0A0B8QQI9</accession>
<sequence>MEGGYIYIGRPAKKLIKRSRKCEDLEKELAKNTVLAAKSKSS</sequence>
<evidence type="ECO:0000313" key="2">
    <source>
        <dbReference type="Proteomes" id="UP000031666"/>
    </source>
</evidence>
<dbReference type="AlphaFoldDB" id="A0A0B8QQI9"/>
<protein>
    <submittedName>
        <fullName evidence="1">Uncharacterized protein</fullName>
    </submittedName>
</protein>
<proteinExistence type="predicted"/>
<evidence type="ECO:0000313" key="1">
    <source>
        <dbReference type="EMBL" id="GAM77258.1"/>
    </source>
</evidence>
<comment type="caution">
    <text evidence="1">The sequence shown here is derived from an EMBL/GenBank/DDBJ whole genome shotgun (WGS) entry which is preliminary data.</text>
</comment>
<reference evidence="1 2" key="2">
    <citation type="submission" date="2015-01" db="EMBL/GenBank/DDBJ databases">
        <authorList>
            <consortium name="NBRP consortium"/>
            <person name="Sawabe T."/>
            <person name="Meirelles P."/>
            <person name="Feng G."/>
            <person name="Sayaka M."/>
            <person name="Hattori M."/>
            <person name="Ohkuma M."/>
        </authorList>
    </citation>
    <scope>NUCLEOTIDE SEQUENCE [LARGE SCALE GENOMIC DNA]</scope>
    <source>
        <strain evidence="2">JCM 19241</strain>
    </source>
</reference>
<dbReference type="EMBL" id="BBSC01000008">
    <property type="protein sequence ID" value="GAM77258.1"/>
    <property type="molecule type" value="Genomic_DNA"/>
</dbReference>
<dbReference type="Proteomes" id="UP000031666">
    <property type="component" value="Unassembled WGS sequence"/>
</dbReference>
<gene>
    <name evidence="1" type="ORF">JCM19241_1728</name>
</gene>
<name>A0A0B8QQI9_9VIBR</name>
<reference evidence="1 2" key="1">
    <citation type="submission" date="2015-01" db="EMBL/GenBank/DDBJ databases">
        <title>Vibrio sp. C94 JCM 19241 whole genome shotgun sequence.</title>
        <authorList>
            <person name="Sawabe T."/>
            <person name="Meirelles P."/>
            <person name="Feng G."/>
            <person name="Sayaka M."/>
            <person name="Hattori M."/>
            <person name="Ohkuma M."/>
        </authorList>
    </citation>
    <scope>NUCLEOTIDE SEQUENCE [LARGE SCALE GENOMIC DNA]</scope>
    <source>
        <strain evidence="2">JCM 19241</strain>
    </source>
</reference>